<dbReference type="PANTHER" id="PTHR43861">
    <property type="entry name" value="TRANS-ACONITATE 2-METHYLTRANSFERASE-RELATED"/>
    <property type="match status" value="1"/>
</dbReference>
<keyword evidence="2" id="KW-0808">Transferase</keyword>
<dbReference type="GO" id="GO:0008168">
    <property type="term" value="F:methyltransferase activity"/>
    <property type="evidence" value="ECO:0007669"/>
    <property type="project" value="UniProtKB-KW"/>
</dbReference>
<dbReference type="InterPro" id="IPR013216">
    <property type="entry name" value="Methyltransf_11"/>
</dbReference>
<dbReference type="PANTHER" id="PTHR43861:SF1">
    <property type="entry name" value="TRANS-ACONITATE 2-METHYLTRANSFERASE"/>
    <property type="match status" value="1"/>
</dbReference>
<evidence type="ECO:0000313" key="3">
    <source>
        <dbReference type="Proteomes" id="UP000682843"/>
    </source>
</evidence>
<sequence length="154" mass="16714">MLDLGCGTGLAGPHLVAWGGDLSGVDLSTQMLARAEQRGVYDALVHAEALDHLRAHSAAFDLIFAADTLIYFGRLDAAMAVIAQAVMHGGIFAASIECAAQDFAILPSGRFAHADDYLLRLAEPYFELLEQCPVDIRLEANMPVKGTLFVWRRR</sequence>
<feature type="domain" description="Methyltransferase type 11" evidence="1">
    <location>
        <begin position="2"/>
        <end position="93"/>
    </location>
</feature>
<evidence type="ECO:0000313" key="2">
    <source>
        <dbReference type="EMBL" id="QUS38739.1"/>
    </source>
</evidence>
<keyword evidence="3" id="KW-1185">Reference proteome</keyword>
<dbReference type="InterPro" id="IPR029063">
    <property type="entry name" value="SAM-dependent_MTases_sf"/>
</dbReference>
<dbReference type="GO" id="GO:0032259">
    <property type="term" value="P:methylation"/>
    <property type="evidence" value="ECO:0007669"/>
    <property type="project" value="UniProtKB-KW"/>
</dbReference>
<dbReference type="SUPFAM" id="SSF53335">
    <property type="entry name" value="S-adenosyl-L-methionine-dependent methyltransferases"/>
    <property type="match status" value="1"/>
</dbReference>
<dbReference type="Proteomes" id="UP000682843">
    <property type="component" value="Chromosome"/>
</dbReference>
<reference evidence="2 3" key="1">
    <citation type="submission" date="2019-02" db="EMBL/GenBank/DDBJ databases">
        <title>Emended description of the genus Rhodopseudomonas and description of Rhodopseudomonas albus sp. nov., a non-phototrophic, heavy-metal-tolerant bacterium isolated from garden soil.</title>
        <authorList>
            <person name="Bao Z."/>
            <person name="Cao W.W."/>
            <person name="Sato Y."/>
            <person name="Nishizawa T."/>
            <person name="Zhao J."/>
            <person name="Guo Y."/>
            <person name="Ohta H."/>
        </authorList>
    </citation>
    <scope>NUCLEOTIDE SEQUENCE [LARGE SCALE GENOMIC DNA]</scope>
    <source>
        <strain evidence="2 3">SK50-23</strain>
    </source>
</reference>
<dbReference type="EMBL" id="CP036498">
    <property type="protein sequence ID" value="QUS38739.1"/>
    <property type="molecule type" value="Genomic_DNA"/>
</dbReference>
<gene>
    <name evidence="2" type="ORF">RPMA_07765</name>
</gene>
<accession>A0ABX8A4X7</accession>
<organism evidence="2 3">
    <name type="scientific">Tardiphaga alba</name>
    <dbReference type="NCBI Taxonomy" id="340268"/>
    <lineage>
        <taxon>Bacteria</taxon>
        <taxon>Pseudomonadati</taxon>
        <taxon>Pseudomonadota</taxon>
        <taxon>Alphaproteobacteria</taxon>
        <taxon>Hyphomicrobiales</taxon>
        <taxon>Nitrobacteraceae</taxon>
        <taxon>Tardiphaga</taxon>
    </lineage>
</organism>
<protein>
    <submittedName>
        <fullName evidence="2">Methyltransferase domain-containing protein</fullName>
    </submittedName>
</protein>
<dbReference type="Gene3D" id="3.40.50.150">
    <property type="entry name" value="Vaccinia Virus protein VP39"/>
    <property type="match status" value="1"/>
</dbReference>
<dbReference type="CDD" id="cd02440">
    <property type="entry name" value="AdoMet_MTases"/>
    <property type="match status" value="1"/>
</dbReference>
<keyword evidence="2" id="KW-0489">Methyltransferase</keyword>
<proteinExistence type="predicted"/>
<dbReference type="Pfam" id="PF08241">
    <property type="entry name" value="Methyltransf_11"/>
    <property type="match status" value="1"/>
</dbReference>
<name>A0ABX8A4X7_9BRAD</name>
<evidence type="ECO:0000259" key="1">
    <source>
        <dbReference type="Pfam" id="PF08241"/>
    </source>
</evidence>